<dbReference type="Proteomes" id="UP000595140">
    <property type="component" value="Unassembled WGS sequence"/>
</dbReference>
<accession>A0A484MND5</accession>
<dbReference type="AlphaFoldDB" id="A0A484MND5"/>
<feature type="transmembrane region" description="Helical" evidence="5">
    <location>
        <begin position="55"/>
        <end position="76"/>
    </location>
</feature>
<evidence type="ECO:0000256" key="4">
    <source>
        <dbReference type="ARBA" id="ARBA00023136"/>
    </source>
</evidence>
<dbReference type="EMBL" id="OOIL02003813">
    <property type="protein sequence ID" value="VFQ89568.1"/>
    <property type="molecule type" value="Genomic_DNA"/>
</dbReference>
<evidence type="ECO:0000256" key="5">
    <source>
        <dbReference type="SAM" id="Phobius"/>
    </source>
</evidence>
<proteinExistence type="predicted"/>
<evidence type="ECO:0000256" key="1">
    <source>
        <dbReference type="ARBA" id="ARBA00004167"/>
    </source>
</evidence>
<keyword evidence="8" id="KW-1185">Reference proteome</keyword>
<keyword evidence="3 5" id="KW-1133">Transmembrane helix</keyword>
<dbReference type="PANTHER" id="PTHR31415:SF3">
    <property type="entry name" value="LATE EMBRYOGENESIS ABUNDANT (LEA) HYDROXYPROLINE-RICH GLYCOPROTEIN FAMILY"/>
    <property type="match status" value="1"/>
</dbReference>
<keyword evidence="4 5" id="KW-0472">Membrane</keyword>
<keyword evidence="2 5" id="KW-0812">Transmembrane</keyword>
<dbReference type="GO" id="GO:0098542">
    <property type="term" value="P:defense response to other organism"/>
    <property type="evidence" value="ECO:0007669"/>
    <property type="project" value="InterPro"/>
</dbReference>
<reference evidence="7 8" key="1">
    <citation type="submission" date="2018-04" db="EMBL/GenBank/DDBJ databases">
        <authorList>
            <person name="Vogel A."/>
        </authorList>
    </citation>
    <scope>NUCLEOTIDE SEQUENCE [LARGE SCALE GENOMIC DNA]</scope>
</reference>
<name>A0A484MND5_9ASTE</name>
<dbReference type="GO" id="GO:0005886">
    <property type="term" value="C:plasma membrane"/>
    <property type="evidence" value="ECO:0007669"/>
    <property type="project" value="TreeGrafter"/>
</dbReference>
<gene>
    <name evidence="7" type="ORF">CCAM_LOCUS31344</name>
</gene>
<dbReference type="InterPro" id="IPR044839">
    <property type="entry name" value="NDR1-like"/>
</dbReference>
<dbReference type="PANTHER" id="PTHR31415">
    <property type="entry name" value="OS05G0367900 PROTEIN"/>
    <property type="match status" value="1"/>
</dbReference>
<dbReference type="Pfam" id="PF03168">
    <property type="entry name" value="LEA_2"/>
    <property type="match status" value="1"/>
</dbReference>
<comment type="subcellular location">
    <subcellularLocation>
        <location evidence="1">Membrane</location>
        <topology evidence="1">Single-pass membrane protein</topology>
    </subcellularLocation>
</comment>
<evidence type="ECO:0000256" key="3">
    <source>
        <dbReference type="ARBA" id="ARBA00022989"/>
    </source>
</evidence>
<evidence type="ECO:0000313" key="7">
    <source>
        <dbReference type="EMBL" id="VFQ89568.1"/>
    </source>
</evidence>
<evidence type="ECO:0000256" key="2">
    <source>
        <dbReference type="ARBA" id="ARBA00022692"/>
    </source>
</evidence>
<evidence type="ECO:0000313" key="8">
    <source>
        <dbReference type="Proteomes" id="UP000595140"/>
    </source>
</evidence>
<organism evidence="7 8">
    <name type="scientific">Cuscuta campestris</name>
    <dbReference type="NCBI Taxonomy" id="132261"/>
    <lineage>
        <taxon>Eukaryota</taxon>
        <taxon>Viridiplantae</taxon>
        <taxon>Streptophyta</taxon>
        <taxon>Embryophyta</taxon>
        <taxon>Tracheophyta</taxon>
        <taxon>Spermatophyta</taxon>
        <taxon>Magnoliopsida</taxon>
        <taxon>eudicotyledons</taxon>
        <taxon>Gunneridae</taxon>
        <taxon>Pentapetalae</taxon>
        <taxon>asterids</taxon>
        <taxon>lamiids</taxon>
        <taxon>Solanales</taxon>
        <taxon>Convolvulaceae</taxon>
        <taxon>Cuscuteae</taxon>
        <taxon>Cuscuta</taxon>
        <taxon>Cuscuta subgen. Grammica</taxon>
        <taxon>Cuscuta sect. Cleistogrammica</taxon>
    </lineage>
</organism>
<dbReference type="OrthoDB" id="779224at2759"/>
<dbReference type="InterPro" id="IPR004864">
    <property type="entry name" value="LEA_2"/>
</dbReference>
<feature type="domain" description="Late embryogenesis abundant protein LEA-2 subgroup" evidence="6">
    <location>
        <begin position="110"/>
        <end position="209"/>
    </location>
</feature>
<protein>
    <recommendedName>
        <fullName evidence="6">Late embryogenesis abundant protein LEA-2 subgroup domain-containing protein</fullName>
    </recommendedName>
</protein>
<sequence length="237" mass="26744">MRFAKGHLIAFAPISCSDGRLPAHHRDGGDLKRNHTARYYVHRVKESLTTRVSKLICTVVLGLLACLGLIFFILWLNLRPHRPRIFTEYFSVPGLAQENGFEGAHVIFNVTVRNSNQGIEFNYDAMRLTVVYQDQSIGGASFLAPFSQPPKNTTVFAGELSGATLTVTNQRWQQFQADRSRGMVLFQVQLTSVIQLRVSTWWHSRRHRVHAICPVGVGRNGVITAAYQGRRCPVYFS</sequence>
<dbReference type="GO" id="GO:0009506">
    <property type="term" value="C:plasmodesma"/>
    <property type="evidence" value="ECO:0007669"/>
    <property type="project" value="TreeGrafter"/>
</dbReference>
<evidence type="ECO:0000259" key="6">
    <source>
        <dbReference type="Pfam" id="PF03168"/>
    </source>
</evidence>